<name>A0A6C0IFL7_9ZZZZ</name>
<sequence>MYSIYSTIYHDQALSSYNCYLDEKEWLRVTNDFESSRVFARIINGEKSWICALGNPISIDSNEDIKPLFVPQWMLDNIEEDGSGSLLEVQWMPADVFDNSNHIVLEPFDDISGIENIDEILQIELTKLGILQKNKLIHIQIDEITILFLVKNISPASIVLCQGDEVSLEFYKEPSPVRAPTPIPAPVQELEPSSFPSPSSKPRFNPWRNKDFKPNVS</sequence>
<reference evidence="2" key="1">
    <citation type="journal article" date="2020" name="Nature">
        <title>Giant virus diversity and host interactions through global metagenomics.</title>
        <authorList>
            <person name="Schulz F."/>
            <person name="Roux S."/>
            <person name="Paez-Espino D."/>
            <person name="Jungbluth S."/>
            <person name="Walsh D.A."/>
            <person name="Denef V.J."/>
            <person name="McMahon K.D."/>
            <person name="Konstantinidis K.T."/>
            <person name="Eloe-Fadrosh E.A."/>
            <person name="Kyrpides N.C."/>
            <person name="Woyke T."/>
        </authorList>
    </citation>
    <scope>NUCLEOTIDE SEQUENCE</scope>
    <source>
        <strain evidence="2">GVMAG-M-3300023184-77</strain>
    </source>
</reference>
<feature type="region of interest" description="Disordered" evidence="1">
    <location>
        <begin position="175"/>
        <end position="217"/>
    </location>
</feature>
<accession>A0A6C0IFL7</accession>
<dbReference type="EMBL" id="MN740165">
    <property type="protein sequence ID" value="QHT91450.1"/>
    <property type="molecule type" value="Genomic_DNA"/>
</dbReference>
<evidence type="ECO:0000256" key="1">
    <source>
        <dbReference type="SAM" id="MobiDB-lite"/>
    </source>
</evidence>
<organism evidence="2">
    <name type="scientific">viral metagenome</name>
    <dbReference type="NCBI Taxonomy" id="1070528"/>
    <lineage>
        <taxon>unclassified sequences</taxon>
        <taxon>metagenomes</taxon>
        <taxon>organismal metagenomes</taxon>
    </lineage>
</organism>
<dbReference type="AlphaFoldDB" id="A0A6C0IFL7"/>
<proteinExistence type="predicted"/>
<evidence type="ECO:0000313" key="2">
    <source>
        <dbReference type="EMBL" id="QHT91450.1"/>
    </source>
</evidence>
<feature type="compositionally biased region" description="Basic and acidic residues" evidence="1">
    <location>
        <begin position="208"/>
        <end position="217"/>
    </location>
</feature>
<protein>
    <submittedName>
        <fullName evidence="2">Uncharacterized protein</fullName>
    </submittedName>
</protein>
<feature type="compositionally biased region" description="Low complexity" evidence="1">
    <location>
        <begin position="192"/>
        <end position="206"/>
    </location>
</feature>